<evidence type="ECO:0000313" key="2">
    <source>
        <dbReference type="Proteomes" id="UP001162992"/>
    </source>
</evidence>
<dbReference type="Proteomes" id="UP001162992">
    <property type="component" value="Chromosome 11"/>
</dbReference>
<sequence>MAMADTGAVPEWLQQLDWRLLVCVALGAILVVEQVSYKRRAQHLPGPALVLPFFGNVVSMVRNPTKFWDDQAWAARKCGLSWNVLFGRFVVFVRDSELSQKIFANVKPELFHLIVHPFGKKLFGKSNIIFKFGEEHKDLRRRLAPLFTPKALGVYVSIQENTIRKHIVKWLKMAKNAEPAELRLFCREMNLDTSQNVFVGPYLSASARTQITLDYYLFNVGLMKLPVYLPGFSFYNAAHAVQRLVRTLEECASQSKQRMREGHEPTCLVDFWMVETLREMKEAEQAGSPPPPHSSDMEIAQHVFDFLFAAQDASTSSLVWVATLLEQNPKVLEKIREEQRRIRCDPNSPITPKQLREMRYTEMVVKEVLRFRPPATLVPHIANVDFQLTDSYVVPKGTIVFPSLLESSFQGFSNPYTFDPDRFSPERVEDQVYKRNWLLFGAGPHQCLGQRYAINHLMLFTALFCRLASWTRIRTPGCDEIMYTPTIVPKDGCLVSLSARQEDDD</sequence>
<comment type="caution">
    <text evidence="1">The sequence shown here is derived from an EMBL/GenBank/DDBJ whole genome shotgun (WGS) entry which is preliminary data.</text>
</comment>
<evidence type="ECO:0000313" key="1">
    <source>
        <dbReference type="EMBL" id="KAJ7538506.1"/>
    </source>
</evidence>
<accession>A0ACC2C956</accession>
<dbReference type="EMBL" id="CM055102">
    <property type="protein sequence ID" value="KAJ7538506.1"/>
    <property type="molecule type" value="Genomic_DNA"/>
</dbReference>
<gene>
    <name evidence="1" type="ORF">O6H91_11G051500</name>
</gene>
<keyword evidence="2" id="KW-1185">Reference proteome</keyword>
<protein>
    <submittedName>
        <fullName evidence="1">Uncharacterized protein</fullName>
    </submittedName>
</protein>
<organism evidence="1 2">
    <name type="scientific">Diphasiastrum complanatum</name>
    <name type="common">Issler's clubmoss</name>
    <name type="synonym">Lycopodium complanatum</name>
    <dbReference type="NCBI Taxonomy" id="34168"/>
    <lineage>
        <taxon>Eukaryota</taxon>
        <taxon>Viridiplantae</taxon>
        <taxon>Streptophyta</taxon>
        <taxon>Embryophyta</taxon>
        <taxon>Tracheophyta</taxon>
        <taxon>Lycopodiopsida</taxon>
        <taxon>Lycopodiales</taxon>
        <taxon>Lycopodiaceae</taxon>
        <taxon>Lycopodioideae</taxon>
        <taxon>Diphasiastrum</taxon>
    </lineage>
</organism>
<name>A0ACC2C956_DIPCM</name>
<proteinExistence type="predicted"/>
<reference evidence="2" key="1">
    <citation type="journal article" date="2024" name="Proc. Natl. Acad. Sci. U.S.A.">
        <title>Extraordinary preservation of gene collinearity over three hundred million years revealed in homosporous lycophytes.</title>
        <authorList>
            <person name="Li C."/>
            <person name="Wickell D."/>
            <person name="Kuo L.Y."/>
            <person name="Chen X."/>
            <person name="Nie B."/>
            <person name="Liao X."/>
            <person name="Peng D."/>
            <person name="Ji J."/>
            <person name="Jenkins J."/>
            <person name="Williams M."/>
            <person name="Shu S."/>
            <person name="Plott C."/>
            <person name="Barry K."/>
            <person name="Rajasekar S."/>
            <person name="Grimwood J."/>
            <person name="Han X."/>
            <person name="Sun S."/>
            <person name="Hou Z."/>
            <person name="He W."/>
            <person name="Dai G."/>
            <person name="Sun C."/>
            <person name="Schmutz J."/>
            <person name="Leebens-Mack J.H."/>
            <person name="Li F.W."/>
            <person name="Wang L."/>
        </authorList>
    </citation>
    <scope>NUCLEOTIDE SEQUENCE [LARGE SCALE GENOMIC DNA]</scope>
    <source>
        <strain evidence="2">cv. PW_Plant_1</strain>
    </source>
</reference>